<evidence type="ECO:0000256" key="4">
    <source>
        <dbReference type="ARBA" id="ARBA00022729"/>
    </source>
</evidence>
<evidence type="ECO:0000313" key="11">
    <source>
        <dbReference type="EMBL" id="MDX6039831.1"/>
    </source>
</evidence>
<evidence type="ECO:0000313" key="12">
    <source>
        <dbReference type="Proteomes" id="UP001275664"/>
    </source>
</evidence>
<accession>A0AAJ2S8S9</accession>
<comment type="caution">
    <text evidence="10">The sequence shown here is derived from an EMBL/GenBank/DDBJ whole genome shotgun (WGS) entry which is preliminary data.</text>
</comment>
<dbReference type="SUPFAM" id="SSF49354">
    <property type="entry name" value="PapD-like"/>
    <property type="match status" value="1"/>
</dbReference>
<gene>
    <name evidence="11" type="ORF">SIK69_06410</name>
    <name evidence="10" type="ORF">SIL20_10675</name>
</gene>
<dbReference type="InterPro" id="IPR008962">
    <property type="entry name" value="PapD-like_sf"/>
</dbReference>
<evidence type="ECO:0000313" key="10">
    <source>
        <dbReference type="EMBL" id="MDX6031971.1"/>
    </source>
</evidence>
<name>A0AAJ2S8S9_9ENTR</name>
<protein>
    <submittedName>
        <fullName evidence="10">Fimbria/pilus periplasmic chaperone</fullName>
    </submittedName>
</protein>
<dbReference type="Proteomes" id="UP001275664">
    <property type="component" value="Unassembled WGS sequence"/>
</dbReference>
<dbReference type="SUPFAM" id="SSF49584">
    <property type="entry name" value="Periplasmic chaperone C-domain"/>
    <property type="match status" value="1"/>
</dbReference>
<evidence type="ECO:0000256" key="1">
    <source>
        <dbReference type="ARBA" id="ARBA00004418"/>
    </source>
</evidence>
<dbReference type="Pfam" id="PF00345">
    <property type="entry name" value="PapD_N"/>
    <property type="match status" value="1"/>
</dbReference>
<dbReference type="PRINTS" id="PR00969">
    <property type="entry name" value="CHAPERONPILI"/>
</dbReference>
<dbReference type="Gene3D" id="2.60.40.10">
    <property type="entry name" value="Immunoglobulins"/>
    <property type="match status" value="2"/>
</dbReference>
<feature type="chain" id="PRO_5042498640" evidence="7">
    <location>
        <begin position="27"/>
        <end position="235"/>
    </location>
</feature>
<keyword evidence="12" id="KW-1185">Reference proteome</keyword>
<feature type="signal peptide" evidence="7">
    <location>
        <begin position="1"/>
        <end position="26"/>
    </location>
</feature>
<evidence type="ECO:0000259" key="9">
    <source>
        <dbReference type="Pfam" id="PF02753"/>
    </source>
</evidence>
<dbReference type="GO" id="GO:0071555">
    <property type="term" value="P:cell wall organization"/>
    <property type="evidence" value="ECO:0007669"/>
    <property type="project" value="InterPro"/>
</dbReference>
<evidence type="ECO:0000256" key="7">
    <source>
        <dbReference type="SAM" id="SignalP"/>
    </source>
</evidence>
<evidence type="ECO:0000259" key="8">
    <source>
        <dbReference type="Pfam" id="PF00345"/>
    </source>
</evidence>
<keyword evidence="4 7" id="KW-0732">Signal</keyword>
<evidence type="ECO:0000313" key="13">
    <source>
        <dbReference type="Proteomes" id="UP001282336"/>
    </source>
</evidence>
<feature type="domain" description="Pili assembly chaperone N-terminal" evidence="8">
    <location>
        <begin position="31"/>
        <end position="150"/>
    </location>
</feature>
<dbReference type="Pfam" id="PF02753">
    <property type="entry name" value="PapD_C"/>
    <property type="match status" value="1"/>
</dbReference>
<dbReference type="RefSeq" id="WP_319628505.1">
    <property type="nucleotide sequence ID" value="NZ_JAWXRB010000032.1"/>
</dbReference>
<feature type="domain" description="Pili assembly chaperone C-terminal" evidence="9">
    <location>
        <begin position="172"/>
        <end position="227"/>
    </location>
</feature>
<dbReference type="InterPro" id="IPR016147">
    <property type="entry name" value="Pili_assmbl_chaperone_N"/>
</dbReference>
<comment type="similarity">
    <text evidence="2">Belongs to the periplasmic pilus chaperone family.</text>
</comment>
<dbReference type="PANTHER" id="PTHR30251">
    <property type="entry name" value="PILUS ASSEMBLY CHAPERONE"/>
    <property type="match status" value="1"/>
</dbReference>
<dbReference type="GO" id="GO:0030288">
    <property type="term" value="C:outer membrane-bounded periplasmic space"/>
    <property type="evidence" value="ECO:0007669"/>
    <property type="project" value="InterPro"/>
</dbReference>
<reference evidence="10 12" key="1">
    <citation type="submission" date="2023-11" db="EMBL/GenBank/DDBJ databases">
        <title>Scandinavium wanjuensis sp. nov., isolated from lettuce South Korea.</title>
        <authorList>
            <person name="Park J."/>
            <person name="Park S."/>
            <person name="Oh K.K."/>
            <person name="Cho G.S."/>
            <person name="Franz C.M.A.P."/>
        </authorList>
    </citation>
    <scope>NUCLEOTIDE SEQUENCE</scope>
    <source>
        <strain evidence="10">V105_12</strain>
        <strain evidence="11 12">V105_6</strain>
    </source>
</reference>
<dbReference type="InterPro" id="IPR013783">
    <property type="entry name" value="Ig-like_fold"/>
</dbReference>
<dbReference type="EMBL" id="JAWXRC010000025">
    <property type="protein sequence ID" value="MDX6031971.1"/>
    <property type="molecule type" value="Genomic_DNA"/>
</dbReference>
<dbReference type="Proteomes" id="UP001282336">
    <property type="component" value="Unassembled WGS sequence"/>
</dbReference>
<dbReference type="InterPro" id="IPR016148">
    <property type="entry name" value="Pili_assmbl_chaperone_C"/>
</dbReference>
<evidence type="ECO:0000256" key="5">
    <source>
        <dbReference type="ARBA" id="ARBA00022764"/>
    </source>
</evidence>
<dbReference type="FunFam" id="2.60.40.10:FF:000458">
    <property type="entry name" value="Molecular chaperone FimC"/>
    <property type="match status" value="1"/>
</dbReference>
<comment type="subcellular location">
    <subcellularLocation>
        <location evidence="1">Periplasm</location>
    </subcellularLocation>
</comment>
<keyword evidence="6" id="KW-0143">Chaperone</keyword>
<dbReference type="EMBL" id="JAWXRD010000005">
    <property type="protein sequence ID" value="MDX6039831.1"/>
    <property type="molecule type" value="Genomic_DNA"/>
</dbReference>
<evidence type="ECO:0000256" key="2">
    <source>
        <dbReference type="ARBA" id="ARBA00007399"/>
    </source>
</evidence>
<evidence type="ECO:0000256" key="6">
    <source>
        <dbReference type="ARBA" id="ARBA00023186"/>
    </source>
</evidence>
<dbReference type="PANTHER" id="PTHR30251:SF0">
    <property type="entry name" value="FIMBRIAL CHAPERONE PROTEIN ELFD-RELATED"/>
    <property type="match status" value="1"/>
</dbReference>
<dbReference type="InterPro" id="IPR050643">
    <property type="entry name" value="Periplasmic_pilus_chap"/>
</dbReference>
<sequence>MKIKPMTLWLSLAGTALLCSTITAHAAGAGGVALGATRMIYHEGQKETSISLSNTTKSGSFLIQSWIADANSKKINDFVLTPPLFVSKAKSENTLRLMYAGPALPKDRESVFYLHSRAIPSVDPKKVSGANVLQIAVESVIKVFWRPNGLNTTETQAETSLTCSRSGNQVTLKNPSPYYVSLVKLYSGTATLPNTMVPPKSSVTVKASGSGLGTVKYTAINDYGAASKQITCQGS</sequence>
<organism evidence="10 13">
    <name type="scientific">Scandinavium lactucae</name>
    <dbReference type="NCBI Taxonomy" id="3095028"/>
    <lineage>
        <taxon>Bacteria</taxon>
        <taxon>Pseudomonadati</taxon>
        <taxon>Pseudomonadota</taxon>
        <taxon>Gammaproteobacteria</taxon>
        <taxon>Enterobacterales</taxon>
        <taxon>Enterobacteriaceae</taxon>
        <taxon>Scandinavium</taxon>
    </lineage>
</organism>
<dbReference type="AlphaFoldDB" id="A0AAJ2S8S9"/>
<dbReference type="InterPro" id="IPR036316">
    <property type="entry name" value="Pili_assmbl_chap_C_dom_sf"/>
</dbReference>
<proteinExistence type="inferred from homology"/>
<keyword evidence="3" id="KW-1029">Fimbrium biogenesis</keyword>
<keyword evidence="5" id="KW-0574">Periplasm</keyword>
<dbReference type="InterPro" id="IPR001829">
    <property type="entry name" value="Pili_assmbl_chaperone_bac"/>
</dbReference>
<evidence type="ECO:0000256" key="3">
    <source>
        <dbReference type="ARBA" id="ARBA00022558"/>
    </source>
</evidence>